<keyword evidence="1" id="KW-0812">Transmembrane</keyword>
<dbReference type="RefSeq" id="WP_111633772.1">
    <property type="nucleotide sequence ID" value="NZ_QLLR01000009.1"/>
</dbReference>
<reference evidence="2 3" key="1">
    <citation type="submission" date="2018-06" db="EMBL/GenBank/DDBJ databases">
        <title>Genomic Encyclopedia of Archaeal and Bacterial Type Strains, Phase II (KMG-II): from individual species to whole genera.</title>
        <authorList>
            <person name="Goeker M."/>
        </authorList>
    </citation>
    <scope>NUCLEOTIDE SEQUENCE [LARGE SCALE GENOMIC DNA]</scope>
    <source>
        <strain evidence="2 3">DSM 14825</strain>
    </source>
</reference>
<keyword evidence="1" id="KW-1133">Transmembrane helix</keyword>
<protein>
    <submittedName>
        <fullName evidence="2">Uncharacterized protein</fullName>
    </submittedName>
</protein>
<evidence type="ECO:0000313" key="2">
    <source>
        <dbReference type="EMBL" id="RAJ31024.1"/>
    </source>
</evidence>
<dbReference type="Proteomes" id="UP000249754">
    <property type="component" value="Unassembled WGS sequence"/>
</dbReference>
<feature type="transmembrane region" description="Helical" evidence="1">
    <location>
        <begin position="47"/>
        <end position="65"/>
    </location>
</feature>
<dbReference type="EMBL" id="QLLR01000009">
    <property type="protein sequence ID" value="RAJ31024.1"/>
    <property type="molecule type" value="Genomic_DNA"/>
</dbReference>
<evidence type="ECO:0000256" key="1">
    <source>
        <dbReference type="SAM" id="Phobius"/>
    </source>
</evidence>
<sequence>MFTFSYVLPDFQKWIFRIISLSFFVGGTVVIYDVISAQLIHATWDLLIIFCINVLLCYMMCFIFWRGTKRRIHTIIDDKQIETSSPRLFNCQTLVIDWNLVIVVDMREHVTTKDWDLIIDFRYLNDTNTKIKKISMRLSMYGIDEFNKIINVIKAKDNGIRLTPHFHETEQLFLKLLNSEK</sequence>
<gene>
    <name evidence="2" type="ORF">LY11_02253</name>
</gene>
<dbReference type="AlphaFoldDB" id="A0A327STF0"/>
<keyword evidence="1" id="KW-0472">Membrane</keyword>
<name>A0A327STF0_9SPHI</name>
<comment type="caution">
    <text evidence="2">The sequence shown here is derived from an EMBL/GenBank/DDBJ whole genome shotgun (WGS) entry which is preliminary data.</text>
</comment>
<accession>A0A327STF0</accession>
<feature type="transmembrane region" description="Helical" evidence="1">
    <location>
        <begin position="14"/>
        <end position="35"/>
    </location>
</feature>
<proteinExistence type="predicted"/>
<organism evidence="2 3">
    <name type="scientific">Pedobacter cryoconitis</name>
    <dbReference type="NCBI Taxonomy" id="188932"/>
    <lineage>
        <taxon>Bacteria</taxon>
        <taxon>Pseudomonadati</taxon>
        <taxon>Bacteroidota</taxon>
        <taxon>Sphingobacteriia</taxon>
        <taxon>Sphingobacteriales</taxon>
        <taxon>Sphingobacteriaceae</taxon>
        <taxon>Pedobacter</taxon>
    </lineage>
</organism>
<evidence type="ECO:0000313" key="3">
    <source>
        <dbReference type="Proteomes" id="UP000249754"/>
    </source>
</evidence>